<accession>A0AB39QT86</accession>
<name>A0AB39QT86_9ACTN</name>
<dbReference type="PANTHER" id="PTHR43248">
    <property type="entry name" value="2-SUCCINYL-6-HYDROXY-2,4-CYCLOHEXADIENE-1-CARBOXYLATE SYNTHASE"/>
    <property type="match status" value="1"/>
</dbReference>
<comment type="similarity">
    <text evidence="1">Belongs to the peptidase S33 family.</text>
</comment>
<organism evidence="6">
    <name type="scientific">Streptomyces sp. R39</name>
    <dbReference type="NCBI Taxonomy" id="3238631"/>
    <lineage>
        <taxon>Bacteria</taxon>
        <taxon>Bacillati</taxon>
        <taxon>Actinomycetota</taxon>
        <taxon>Actinomycetes</taxon>
        <taxon>Kitasatosporales</taxon>
        <taxon>Streptomycetaceae</taxon>
        <taxon>Streptomyces</taxon>
    </lineage>
</organism>
<dbReference type="Gene3D" id="3.40.50.1820">
    <property type="entry name" value="alpha/beta hydrolase"/>
    <property type="match status" value="1"/>
</dbReference>
<evidence type="ECO:0000256" key="4">
    <source>
        <dbReference type="SAM" id="SignalP"/>
    </source>
</evidence>
<dbReference type="Pfam" id="PF08386">
    <property type="entry name" value="Abhydrolase_4"/>
    <property type="match status" value="1"/>
</dbReference>
<dbReference type="EMBL" id="CP163441">
    <property type="protein sequence ID" value="XDQ44483.1"/>
    <property type="molecule type" value="Genomic_DNA"/>
</dbReference>
<dbReference type="AlphaFoldDB" id="A0AB39QT86"/>
<gene>
    <name evidence="6" type="ORF">AB5J52_20680</name>
</gene>
<evidence type="ECO:0000256" key="1">
    <source>
        <dbReference type="ARBA" id="ARBA00010088"/>
    </source>
</evidence>
<feature type="signal peptide" evidence="4">
    <location>
        <begin position="1"/>
        <end position="33"/>
    </location>
</feature>
<evidence type="ECO:0000256" key="2">
    <source>
        <dbReference type="ARBA" id="ARBA00022729"/>
    </source>
</evidence>
<dbReference type="InterPro" id="IPR029058">
    <property type="entry name" value="AB_hydrolase_fold"/>
</dbReference>
<sequence>MRKTRRSGKSAFPGGRRFATALAMSTLAGTGLAACDGNAADTPRAQVAGQAADYAGIDWGTCPEPAGGTTRNSRLTCGTLKVPLNYGDPNGTKIAVAVSRLATAEPGKRRGVLLLNPGGPALGGLYMPATTAATLPKSVLDRYDLIGFDPRGVEHSTPQSCGLKDPSVSGLFPYPAADGSITKNAALAKADAKTCADTEGDQLQYFNTANTARDMDRVRQALGEPKISYWGQSYGTYLGAVYRSLFPDRTDRMILEGNVDPTKVWADEVADRWGKGMADRFPDAAAVAAAQDSTLGLGNSVEQVTQSYLTLAERLDREPVPVPGMSLSLDGPLLRSVTYGMLLHNETLAPLARFWKAAADLADGSVTDADDAVLQQILADAPLAPGVPEDNQATMFLALLCGDAEWPHDTDGYATRTAADRKAWPLTAGMPANIWACAFWKKPAEQPVTVTDEGPRNTLILQNRRDNATPWEGGTGLHKALGGSSAFVGVDNGGHYVYDAGSACADKATVGFLTTGDLPGKDVYCTDVAPKE</sequence>
<keyword evidence="3 6" id="KW-0378">Hydrolase</keyword>
<dbReference type="InterPro" id="IPR051601">
    <property type="entry name" value="Serine_prot/Carboxylest_S33"/>
</dbReference>
<feature type="chain" id="PRO_5044256960" evidence="4">
    <location>
        <begin position="34"/>
        <end position="532"/>
    </location>
</feature>
<evidence type="ECO:0000256" key="3">
    <source>
        <dbReference type="ARBA" id="ARBA00022801"/>
    </source>
</evidence>
<evidence type="ECO:0000259" key="5">
    <source>
        <dbReference type="Pfam" id="PF08386"/>
    </source>
</evidence>
<keyword evidence="2 4" id="KW-0732">Signal</keyword>
<proteinExistence type="inferred from homology"/>
<feature type="domain" description="Peptidase S33 tripeptidyl aminopeptidase-like C-terminal" evidence="5">
    <location>
        <begin position="435"/>
        <end position="525"/>
    </location>
</feature>
<dbReference type="PROSITE" id="PS51257">
    <property type="entry name" value="PROKAR_LIPOPROTEIN"/>
    <property type="match status" value="1"/>
</dbReference>
<reference evidence="6" key="1">
    <citation type="submission" date="2024-07" db="EMBL/GenBank/DDBJ databases">
        <authorList>
            <person name="Yu S.T."/>
        </authorList>
    </citation>
    <scope>NUCLEOTIDE SEQUENCE</scope>
    <source>
        <strain evidence="6">R39</strain>
    </source>
</reference>
<dbReference type="InterPro" id="IPR013595">
    <property type="entry name" value="Pept_S33_TAP-like_C"/>
</dbReference>
<dbReference type="SUPFAM" id="SSF53474">
    <property type="entry name" value="alpha/beta-Hydrolases"/>
    <property type="match status" value="1"/>
</dbReference>
<protein>
    <submittedName>
        <fullName evidence="6">Alpha/beta hydrolase</fullName>
    </submittedName>
</protein>
<dbReference type="RefSeq" id="WP_369223387.1">
    <property type="nucleotide sequence ID" value="NZ_CP163441.1"/>
</dbReference>
<dbReference type="PANTHER" id="PTHR43248:SF29">
    <property type="entry name" value="TRIPEPTIDYL AMINOPEPTIDASE"/>
    <property type="match status" value="1"/>
</dbReference>
<evidence type="ECO:0000313" key="6">
    <source>
        <dbReference type="EMBL" id="XDQ44483.1"/>
    </source>
</evidence>
<dbReference type="GO" id="GO:0016787">
    <property type="term" value="F:hydrolase activity"/>
    <property type="evidence" value="ECO:0007669"/>
    <property type="project" value="UniProtKB-KW"/>
</dbReference>